<gene>
    <name evidence="1" type="ORF">BT63DRAFT_78105</name>
</gene>
<name>A0A6A6U1N3_9PEZI</name>
<sequence length="267" mass="30915">MSDSFHVTLGVPPRQSEFVCYDKTIPNSPVVEQVKFFSIFILAYAWTLYSAFRSLKYLLRWLWCSECDLPPHNRPIATITGVRIPANGSSPHLITLKTMTPKDCDRARDEFLLHVPDLRQFWITTKAWRSRDMKRLDLLRDVNIGNGHREQQQDLVRQLLGGSEQCCVKRTRKTMQRHTCPQEYHIPQRHYSDLIMGTYYLLHSMGDDGSLHRNQSVPNWLGPNYSGDVFIVKMAKEAQNEYGWAVYENMSTEFLSFLSEGPVKVAA</sequence>
<reference evidence="1" key="1">
    <citation type="journal article" date="2020" name="Stud. Mycol.">
        <title>101 Dothideomycetes genomes: a test case for predicting lifestyles and emergence of pathogens.</title>
        <authorList>
            <person name="Haridas S."/>
            <person name="Albert R."/>
            <person name="Binder M."/>
            <person name="Bloem J."/>
            <person name="Labutti K."/>
            <person name="Salamov A."/>
            <person name="Andreopoulos B."/>
            <person name="Baker S."/>
            <person name="Barry K."/>
            <person name="Bills G."/>
            <person name="Bluhm B."/>
            <person name="Cannon C."/>
            <person name="Castanera R."/>
            <person name="Culley D."/>
            <person name="Daum C."/>
            <person name="Ezra D."/>
            <person name="Gonzalez J."/>
            <person name="Henrissat B."/>
            <person name="Kuo A."/>
            <person name="Liang C."/>
            <person name="Lipzen A."/>
            <person name="Lutzoni F."/>
            <person name="Magnuson J."/>
            <person name="Mondo S."/>
            <person name="Nolan M."/>
            <person name="Ohm R."/>
            <person name="Pangilinan J."/>
            <person name="Park H.-J."/>
            <person name="Ramirez L."/>
            <person name="Alfaro M."/>
            <person name="Sun H."/>
            <person name="Tritt A."/>
            <person name="Yoshinaga Y."/>
            <person name="Zwiers L.-H."/>
            <person name="Turgeon B."/>
            <person name="Goodwin S."/>
            <person name="Spatafora J."/>
            <person name="Crous P."/>
            <person name="Grigoriev I."/>
        </authorList>
    </citation>
    <scope>NUCLEOTIDE SEQUENCE</scope>
    <source>
        <strain evidence="1">CBS 115976</strain>
    </source>
</reference>
<keyword evidence="2" id="KW-1185">Reference proteome</keyword>
<dbReference type="Proteomes" id="UP000799302">
    <property type="component" value="Unassembled WGS sequence"/>
</dbReference>
<protein>
    <submittedName>
        <fullName evidence="1">Uncharacterized protein</fullName>
    </submittedName>
</protein>
<dbReference type="AlphaFoldDB" id="A0A6A6U1N3"/>
<dbReference type="EMBL" id="MU004241">
    <property type="protein sequence ID" value="KAF2664854.1"/>
    <property type="molecule type" value="Genomic_DNA"/>
</dbReference>
<accession>A0A6A6U1N3</accession>
<proteinExistence type="predicted"/>
<evidence type="ECO:0000313" key="2">
    <source>
        <dbReference type="Proteomes" id="UP000799302"/>
    </source>
</evidence>
<dbReference type="OrthoDB" id="3480872at2759"/>
<evidence type="ECO:0000313" key="1">
    <source>
        <dbReference type="EMBL" id="KAF2664854.1"/>
    </source>
</evidence>
<organism evidence="1 2">
    <name type="scientific">Microthyrium microscopicum</name>
    <dbReference type="NCBI Taxonomy" id="703497"/>
    <lineage>
        <taxon>Eukaryota</taxon>
        <taxon>Fungi</taxon>
        <taxon>Dikarya</taxon>
        <taxon>Ascomycota</taxon>
        <taxon>Pezizomycotina</taxon>
        <taxon>Dothideomycetes</taxon>
        <taxon>Dothideomycetes incertae sedis</taxon>
        <taxon>Microthyriales</taxon>
        <taxon>Microthyriaceae</taxon>
        <taxon>Microthyrium</taxon>
    </lineage>
</organism>